<evidence type="ECO:0000313" key="6">
    <source>
        <dbReference type="EMBL" id="EXF96125.1"/>
    </source>
</evidence>
<dbReference type="PROSITE" id="PS51296">
    <property type="entry name" value="RIESKE"/>
    <property type="match status" value="1"/>
</dbReference>
<dbReference type="eggNOG" id="COG2146">
    <property type="taxonomic scope" value="Bacteria"/>
</dbReference>
<dbReference type="Proteomes" id="UP000022611">
    <property type="component" value="Unassembled WGS sequence"/>
</dbReference>
<sequence>MFVPLERLINLNEGYRRTFQVEGRSLLLLVLDNQPLLLIDSCPHQGSPLGSATLSGNILRCQRHGIEFQLPSGVPVQAQCPGLSMLKVTYEGDRIGIDV</sequence>
<feature type="domain" description="Rieske" evidence="5">
    <location>
        <begin position="1"/>
        <end position="97"/>
    </location>
</feature>
<dbReference type="InterPro" id="IPR036922">
    <property type="entry name" value="Rieske_2Fe-2S_sf"/>
</dbReference>
<organism evidence="6 7">
    <name type="scientific">Pseudomonas fluorescens HK44</name>
    <dbReference type="NCBI Taxonomy" id="1042209"/>
    <lineage>
        <taxon>Bacteria</taxon>
        <taxon>Pseudomonadati</taxon>
        <taxon>Pseudomonadota</taxon>
        <taxon>Gammaproteobacteria</taxon>
        <taxon>Pseudomonadales</taxon>
        <taxon>Pseudomonadaceae</taxon>
        <taxon>Pseudomonas</taxon>
    </lineage>
</organism>
<keyword evidence="3" id="KW-0408">Iron</keyword>
<protein>
    <submittedName>
        <fullName evidence="6">(2Fe-2S)-binding protein</fullName>
    </submittedName>
</protein>
<proteinExistence type="predicted"/>
<dbReference type="HOGENOM" id="CLU_055690_5_0_6"/>
<name>A0A010STL1_PSEFL</name>
<keyword evidence="1" id="KW-0001">2Fe-2S</keyword>
<dbReference type="RefSeq" id="WP_019689472.1">
    <property type="nucleotide sequence ID" value="NZ_AFOY02000004.1"/>
</dbReference>
<dbReference type="GO" id="GO:0051537">
    <property type="term" value="F:2 iron, 2 sulfur cluster binding"/>
    <property type="evidence" value="ECO:0007669"/>
    <property type="project" value="UniProtKB-KW"/>
</dbReference>
<keyword evidence="2" id="KW-0479">Metal-binding</keyword>
<evidence type="ECO:0000259" key="5">
    <source>
        <dbReference type="PROSITE" id="PS51296"/>
    </source>
</evidence>
<dbReference type="AlphaFoldDB" id="A0A010STL1"/>
<keyword evidence="4" id="KW-0411">Iron-sulfur</keyword>
<evidence type="ECO:0000256" key="4">
    <source>
        <dbReference type="ARBA" id="ARBA00023014"/>
    </source>
</evidence>
<accession>A0A010STL1</accession>
<evidence type="ECO:0000256" key="2">
    <source>
        <dbReference type="ARBA" id="ARBA00022723"/>
    </source>
</evidence>
<dbReference type="GO" id="GO:0046872">
    <property type="term" value="F:metal ion binding"/>
    <property type="evidence" value="ECO:0007669"/>
    <property type="project" value="UniProtKB-KW"/>
</dbReference>
<dbReference type="InterPro" id="IPR017941">
    <property type="entry name" value="Rieske_2Fe-2S"/>
</dbReference>
<dbReference type="PATRIC" id="fig|1042209.11.peg.1080"/>
<dbReference type="SUPFAM" id="SSF50022">
    <property type="entry name" value="ISP domain"/>
    <property type="match status" value="1"/>
</dbReference>
<dbReference type="CDD" id="cd03467">
    <property type="entry name" value="Rieske"/>
    <property type="match status" value="1"/>
</dbReference>
<dbReference type="EMBL" id="AFOY02000004">
    <property type="protein sequence ID" value="EXF96125.1"/>
    <property type="molecule type" value="Genomic_DNA"/>
</dbReference>
<dbReference type="OrthoDB" id="9800167at2"/>
<reference evidence="6 7" key="1">
    <citation type="journal article" date="2011" name="J. Bacteriol.">
        <title>Draft genome sequence of the polycyclic aromatic hydrocarbon-degrading, genetically engineered bioluminescent bioreporter Pseudomonas fluorescens HK44.</title>
        <authorList>
            <person name="Chauhan A."/>
            <person name="Layton A.C."/>
            <person name="Williams D.E."/>
            <person name="Smartt A.E."/>
            <person name="Ripp S."/>
            <person name="Karpinets T.V."/>
            <person name="Brown S.D."/>
            <person name="Sayler G.S."/>
        </authorList>
    </citation>
    <scope>NUCLEOTIDE SEQUENCE [LARGE SCALE GENOMIC DNA]</scope>
    <source>
        <strain evidence="6 7">HK44</strain>
    </source>
</reference>
<evidence type="ECO:0000256" key="3">
    <source>
        <dbReference type="ARBA" id="ARBA00023004"/>
    </source>
</evidence>
<gene>
    <name evidence="6" type="ORF">HK44_022695</name>
</gene>
<evidence type="ECO:0000256" key="1">
    <source>
        <dbReference type="ARBA" id="ARBA00022714"/>
    </source>
</evidence>
<evidence type="ECO:0000313" key="7">
    <source>
        <dbReference type="Proteomes" id="UP000022611"/>
    </source>
</evidence>
<dbReference type="Gene3D" id="2.102.10.10">
    <property type="entry name" value="Rieske [2Fe-2S] iron-sulphur domain"/>
    <property type="match status" value="1"/>
</dbReference>
<dbReference type="Pfam" id="PF00355">
    <property type="entry name" value="Rieske"/>
    <property type="match status" value="1"/>
</dbReference>
<comment type="caution">
    <text evidence="6">The sequence shown here is derived from an EMBL/GenBank/DDBJ whole genome shotgun (WGS) entry which is preliminary data.</text>
</comment>